<dbReference type="EMBL" id="JACBZS010000001">
    <property type="protein sequence ID" value="NYI70823.1"/>
    <property type="molecule type" value="Genomic_DNA"/>
</dbReference>
<name>A0A7Z0D8E1_9ACTN</name>
<protein>
    <recommendedName>
        <fullName evidence="4">ABC transporter permease</fullName>
    </recommendedName>
</protein>
<keyword evidence="1" id="KW-1133">Transmembrane helix</keyword>
<proteinExistence type="predicted"/>
<keyword evidence="1" id="KW-0472">Membrane</keyword>
<dbReference type="Proteomes" id="UP000527616">
    <property type="component" value="Unassembled WGS sequence"/>
</dbReference>
<gene>
    <name evidence="2" type="ORF">GGQ54_001383</name>
</gene>
<organism evidence="2 3">
    <name type="scientific">Naumannella cuiyingiana</name>
    <dbReference type="NCBI Taxonomy" id="1347891"/>
    <lineage>
        <taxon>Bacteria</taxon>
        <taxon>Bacillati</taxon>
        <taxon>Actinomycetota</taxon>
        <taxon>Actinomycetes</taxon>
        <taxon>Propionibacteriales</taxon>
        <taxon>Propionibacteriaceae</taxon>
        <taxon>Naumannella</taxon>
    </lineage>
</organism>
<accession>A0A7Z0D8E1</accession>
<evidence type="ECO:0000256" key="1">
    <source>
        <dbReference type="SAM" id="Phobius"/>
    </source>
</evidence>
<keyword evidence="3" id="KW-1185">Reference proteome</keyword>
<evidence type="ECO:0000313" key="3">
    <source>
        <dbReference type="Proteomes" id="UP000527616"/>
    </source>
</evidence>
<evidence type="ECO:0000313" key="2">
    <source>
        <dbReference type="EMBL" id="NYI70823.1"/>
    </source>
</evidence>
<keyword evidence="1" id="KW-0812">Transmembrane</keyword>
<sequence>MSAAALVEDRVRRRSPLVVLLGRPEIGALIGACVIFALFMLVAPPFRNVANVGTIL</sequence>
<reference evidence="2 3" key="1">
    <citation type="submission" date="2020-07" db="EMBL/GenBank/DDBJ databases">
        <title>Sequencing the genomes of 1000 actinobacteria strains.</title>
        <authorList>
            <person name="Klenk H.-P."/>
        </authorList>
    </citation>
    <scope>NUCLEOTIDE SEQUENCE [LARGE SCALE GENOMIC DNA]</scope>
    <source>
        <strain evidence="2 3">DSM 103164</strain>
    </source>
</reference>
<feature type="transmembrane region" description="Helical" evidence="1">
    <location>
        <begin position="26"/>
        <end position="46"/>
    </location>
</feature>
<dbReference type="AlphaFoldDB" id="A0A7Z0D8E1"/>
<dbReference type="RefSeq" id="WP_246292581.1">
    <property type="nucleotide sequence ID" value="NZ_JACBZS010000001.1"/>
</dbReference>
<comment type="caution">
    <text evidence="2">The sequence shown here is derived from an EMBL/GenBank/DDBJ whole genome shotgun (WGS) entry which is preliminary data.</text>
</comment>
<evidence type="ECO:0008006" key="4">
    <source>
        <dbReference type="Google" id="ProtNLM"/>
    </source>
</evidence>